<dbReference type="GO" id="GO:0008168">
    <property type="term" value="F:methyltransferase activity"/>
    <property type="evidence" value="ECO:0007669"/>
    <property type="project" value="UniProtKB-KW"/>
</dbReference>
<dbReference type="PANTHER" id="PTHR46111:SF2">
    <property type="entry name" value="SAM-DEPENDENT METHYLTRANSFERASE"/>
    <property type="match status" value="1"/>
</dbReference>
<proteinExistence type="predicted"/>
<sequence length="234" mass="26199">MESALYLLPVTLGDTPIDSVLPAYNKEVIRDIRYFIVEDVRSARRFLKKVDHDADIDSMTFYPLNKHTSPNDISGYLQPLLDGHPMGVISEAGCPAVADPGADVVAIAQQKNLKVVPLVGPSSIILSVMASGFNGQSFAFNGYLPIEPGERAKKLKQLEQRVYTEHQTQLFIETPYRNTKMLEDILRNCRPQTKLCIAANITCEGEFIQTKTVKDWQGKLPDLTKIPCIFLLYK</sequence>
<dbReference type="GO" id="GO:0032259">
    <property type="term" value="P:methylation"/>
    <property type="evidence" value="ECO:0007669"/>
    <property type="project" value="UniProtKB-KW"/>
</dbReference>
<dbReference type="Gene3D" id="3.30.950.10">
    <property type="entry name" value="Methyltransferase, Cobalt-precorrin-4 Transmethylase, Domain 2"/>
    <property type="match status" value="1"/>
</dbReference>
<protein>
    <submittedName>
        <fullName evidence="1">SAM-dependent methyltransferase</fullName>
    </submittedName>
</protein>
<dbReference type="InterPro" id="IPR014777">
    <property type="entry name" value="4pyrrole_Mease_sub1"/>
</dbReference>
<dbReference type="PIRSF" id="PIRSF005917">
    <property type="entry name" value="MTase_YraL"/>
    <property type="match status" value="1"/>
</dbReference>
<dbReference type="EMBL" id="DXCK01000055">
    <property type="protein sequence ID" value="HIZ01358.1"/>
    <property type="molecule type" value="Genomic_DNA"/>
</dbReference>
<evidence type="ECO:0000313" key="1">
    <source>
        <dbReference type="EMBL" id="HIZ01358.1"/>
    </source>
</evidence>
<organism evidence="1 2">
    <name type="scientific">Candidatus Bacteroides merdipullorum</name>
    <dbReference type="NCBI Taxonomy" id="2838474"/>
    <lineage>
        <taxon>Bacteria</taxon>
        <taxon>Pseudomonadati</taxon>
        <taxon>Bacteroidota</taxon>
        <taxon>Bacteroidia</taxon>
        <taxon>Bacteroidales</taxon>
        <taxon>Bacteroidaceae</taxon>
        <taxon>Bacteroides</taxon>
    </lineage>
</organism>
<reference evidence="1" key="1">
    <citation type="journal article" date="2021" name="PeerJ">
        <title>Extensive microbial diversity within the chicken gut microbiome revealed by metagenomics and culture.</title>
        <authorList>
            <person name="Gilroy R."/>
            <person name="Ravi A."/>
            <person name="Getino M."/>
            <person name="Pursley I."/>
            <person name="Horton D.L."/>
            <person name="Alikhan N.F."/>
            <person name="Baker D."/>
            <person name="Gharbi K."/>
            <person name="Hall N."/>
            <person name="Watson M."/>
            <person name="Adriaenssens E.M."/>
            <person name="Foster-Nyarko E."/>
            <person name="Jarju S."/>
            <person name="Secka A."/>
            <person name="Antonio M."/>
            <person name="Oren A."/>
            <person name="Chaudhuri R.R."/>
            <person name="La Ragione R."/>
            <person name="Hildebrand F."/>
            <person name="Pallen M.J."/>
        </authorList>
    </citation>
    <scope>NUCLEOTIDE SEQUENCE</scope>
    <source>
        <strain evidence="1">ChiHjej12B11-24981</strain>
    </source>
</reference>
<accession>A0A9D2CX02</accession>
<dbReference type="InterPro" id="IPR035996">
    <property type="entry name" value="4pyrrol_Methylase_sf"/>
</dbReference>
<keyword evidence="1" id="KW-0808">Transferase</keyword>
<dbReference type="Proteomes" id="UP000824023">
    <property type="component" value="Unassembled WGS sequence"/>
</dbReference>
<reference evidence="1" key="2">
    <citation type="submission" date="2021-04" db="EMBL/GenBank/DDBJ databases">
        <authorList>
            <person name="Gilroy R."/>
        </authorList>
    </citation>
    <scope>NUCLEOTIDE SEQUENCE</scope>
    <source>
        <strain evidence="1">ChiHjej12B11-24981</strain>
    </source>
</reference>
<dbReference type="AlphaFoldDB" id="A0A9D2CX02"/>
<keyword evidence="1" id="KW-0489">Methyltransferase</keyword>
<dbReference type="SUPFAM" id="SSF53790">
    <property type="entry name" value="Tetrapyrrole methylase"/>
    <property type="match status" value="1"/>
</dbReference>
<dbReference type="CDD" id="cd11649">
    <property type="entry name" value="RsmI_like"/>
    <property type="match status" value="1"/>
</dbReference>
<name>A0A9D2CX02_9BACE</name>
<dbReference type="PANTHER" id="PTHR46111">
    <property type="entry name" value="RIBOSOMAL RNA SMALL SUBUNIT METHYLTRANSFERASE I"/>
    <property type="match status" value="1"/>
</dbReference>
<comment type="caution">
    <text evidence="1">The sequence shown here is derived from an EMBL/GenBank/DDBJ whole genome shotgun (WGS) entry which is preliminary data.</text>
</comment>
<dbReference type="Gene3D" id="3.40.1010.10">
    <property type="entry name" value="Cobalt-precorrin-4 Transmethylase, Domain 1"/>
    <property type="match status" value="1"/>
</dbReference>
<gene>
    <name evidence="1" type="ORF">H9819_03780</name>
</gene>
<evidence type="ECO:0000313" key="2">
    <source>
        <dbReference type="Proteomes" id="UP000824023"/>
    </source>
</evidence>
<dbReference type="InterPro" id="IPR014776">
    <property type="entry name" value="4pyrrole_Mease_sub2"/>
</dbReference>
<dbReference type="InterPro" id="IPR008189">
    <property type="entry name" value="rRNA_ssu_MeTfrase_I"/>
</dbReference>